<protein>
    <submittedName>
        <fullName evidence="1">Uncharacterized protein</fullName>
    </submittedName>
</protein>
<dbReference type="EMBL" id="LR797217">
    <property type="protein sequence ID" value="CAB4194695.1"/>
    <property type="molecule type" value="Genomic_DNA"/>
</dbReference>
<accession>A0A6J5RQS9</accession>
<organism evidence="1">
    <name type="scientific">uncultured Caudovirales phage</name>
    <dbReference type="NCBI Taxonomy" id="2100421"/>
    <lineage>
        <taxon>Viruses</taxon>
        <taxon>Duplodnaviria</taxon>
        <taxon>Heunggongvirae</taxon>
        <taxon>Uroviricota</taxon>
        <taxon>Caudoviricetes</taxon>
        <taxon>Peduoviridae</taxon>
        <taxon>Maltschvirus</taxon>
        <taxon>Maltschvirus maltsch</taxon>
    </lineage>
</organism>
<gene>
    <name evidence="1" type="ORF">UFOVP1271_11</name>
</gene>
<proteinExistence type="predicted"/>
<evidence type="ECO:0000313" key="1">
    <source>
        <dbReference type="EMBL" id="CAB4194695.1"/>
    </source>
</evidence>
<sequence length="81" mass="9719">MTNSDWREPLHPLKVVMRDSDAYRIHPIFAVRFQDRDMEYLTINGMFLTWKDIMYAEYFINGEWSQIRSIPRSETSPTSDT</sequence>
<reference evidence="1" key="1">
    <citation type="submission" date="2020-05" db="EMBL/GenBank/DDBJ databases">
        <authorList>
            <person name="Chiriac C."/>
            <person name="Salcher M."/>
            <person name="Ghai R."/>
            <person name="Kavagutti S V."/>
        </authorList>
    </citation>
    <scope>NUCLEOTIDE SEQUENCE</scope>
</reference>
<name>A0A6J5RQS9_9CAUD</name>